<dbReference type="GO" id="GO:0016829">
    <property type="term" value="F:lyase activity"/>
    <property type="evidence" value="ECO:0007669"/>
    <property type="project" value="UniProtKB-KW"/>
</dbReference>
<evidence type="ECO:0000256" key="5">
    <source>
        <dbReference type="ARBA" id="ARBA00023124"/>
    </source>
</evidence>
<dbReference type="Gene3D" id="3.90.1680.10">
    <property type="entry name" value="SOS response associated peptidase-like"/>
    <property type="match status" value="1"/>
</dbReference>
<evidence type="ECO:0000256" key="6">
    <source>
        <dbReference type="ARBA" id="ARBA00023125"/>
    </source>
</evidence>
<evidence type="ECO:0000256" key="3">
    <source>
        <dbReference type="ARBA" id="ARBA00022763"/>
    </source>
</evidence>
<evidence type="ECO:0000256" key="7">
    <source>
        <dbReference type="ARBA" id="ARBA00023239"/>
    </source>
</evidence>
<dbReference type="RefSeq" id="WP_109675619.1">
    <property type="nucleotide sequence ID" value="NZ_QGDT01000008.1"/>
</dbReference>
<gene>
    <name evidence="9" type="ORF">CLV98_108181</name>
</gene>
<proteinExistence type="inferred from homology"/>
<dbReference type="Proteomes" id="UP000245880">
    <property type="component" value="Unassembled WGS sequence"/>
</dbReference>
<dbReference type="EMBL" id="QGDT01000008">
    <property type="protein sequence ID" value="PWJ57261.1"/>
    <property type="molecule type" value="Genomic_DNA"/>
</dbReference>
<keyword evidence="4 8" id="KW-0378">Hydrolase</keyword>
<keyword evidence="10" id="KW-1185">Reference proteome</keyword>
<evidence type="ECO:0000313" key="9">
    <source>
        <dbReference type="EMBL" id="PWJ57261.1"/>
    </source>
</evidence>
<name>A0A316AHY8_9BACT</name>
<organism evidence="9 10">
    <name type="scientific">Dyadobacter jejuensis</name>
    <dbReference type="NCBI Taxonomy" id="1082580"/>
    <lineage>
        <taxon>Bacteria</taxon>
        <taxon>Pseudomonadati</taxon>
        <taxon>Bacteroidota</taxon>
        <taxon>Cytophagia</taxon>
        <taxon>Cytophagales</taxon>
        <taxon>Spirosomataceae</taxon>
        <taxon>Dyadobacter</taxon>
    </lineage>
</organism>
<comment type="similarity">
    <text evidence="1 8">Belongs to the SOS response-associated peptidase family.</text>
</comment>
<dbReference type="InterPro" id="IPR003738">
    <property type="entry name" value="SRAP"/>
</dbReference>
<keyword evidence="5" id="KW-0190">Covalent protein-DNA linkage</keyword>
<evidence type="ECO:0000313" key="10">
    <source>
        <dbReference type="Proteomes" id="UP000245880"/>
    </source>
</evidence>
<dbReference type="GO" id="GO:0106300">
    <property type="term" value="P:protein-DNA covalent cross-linking repair"/>
    <property type="evidence" value="ECO:0007669"/>
    <property type="project" value="InterPro"/>
</dbReference>
<dbReference type="GO" id="GO:0003697">
    <property type="term" value="F:single-stranded DNA binding"/>
    <property type="evidence" value="ECO:0007669"/>
    <property type="project" value="InterPro"/>
</dbReference>
<sequence>MCYHISLEDKKQVEGMKKPIKSEVEFVPKFHFNGFDKPMIPVVSIRTPDVVSLYRWRLVPEWVGKEGEWKANTLNARNDELFEKPAYKSYWTNRCLVLCTGFFEPHTPAGTSQTHSWYIRPAAGGLFMLGGIFTHWQNQYTFSIITTDAGPHMAAVHNEGERMPLILDGPEAEAWLSPQLTQAEMKALMVPYADESRLKTYRVMDGVFNARKDTNCPEVLLEHPSGSRLNEGGTLSLF</sequence>
<dbReference type="SUPFAM" id="SSF143081">
    <property type="entry name" value="BB1717-like"/>
    <property type="match status" value="1"/>
</dbReference>
<keyword evidence="3" id="KW-0227">DNA damage</keyword>
<dbReference type="AlphaFoldDB" id="A0A316AHY8"/>
<comment type="caution">
    <text evidence="9">The sequence shown here is derived from an EMBL/GenBank/DDBJ whole genome shotgun (WGS) entry which is preliminary data.</text>
</comment>
<dbReference type="EC" id="3.4.-.-" evidence="8"/>
<evidence type="ECO:0000256" key="2">
    <source>
        <dbReference type="ARBA" id="ARBA00022670"/>
    </source>
</evidence>
<protein>
    <recommendedName>
        <fullName evidence="8">Abasic site processing protein</fullName>
        <ecNumber evidence="8">3.4.-.-</ecNumber>
    </recommendedName>
</protein>
<dbReference type="Pfam" id="PF02586">
    <property type="entry name" value="SRAP"/>
    <property type="match status" value="1"/>
</dbReference>
<evidence type="ECO:0000256" key="8">
    <source>
        <dbReference type="RuleBase" id="RU364100"/>
    </source>
</evidence>
<dbReference type="GO" id="GO:0006508">
    <property type="term" value="P:proteolysis"/>
    <property type="evidence" value="ECO:0007669"/>
    <property type="project" value="UniProtKB-KW"/>
</dbReference>
<dbReference type="InterPro" id="IPR036590">
    <property type="entry name" value="SRAP-like"/>
</dbReference>
<keyword evidence="7" id="KW-0456">Lyase</keyword>
<reference evidence="9 10" key="1">
    <citation type="submission" date="2018-03" db="EMBL/GenBank/DDBJ databases">
        <title>Genomic Encyclopedia of Archaeal and Bacterial Type Strains, Phase II (KMG-II): from individual species to whole genera.</title>
        <authorList>
            <person name="Goeker M."/>
        </authorList>
    </citation>
    <scope>NUCLEOTIDE SEQUENCE [LARGE SCALE GENOMIC DNA]</scope>
    <source>
        <strain evidence="9 10">DSM 100346</strain>
    </source>
</reference>
<dbReference type="GO" id="GO:0008233">
    <property type="term" value="F:peptidase activity"/>
    <property type="evidence" value="ECO:0007669"/>
    <property type="project" value="UniProtKB-KW"/>
</dbReference>
<evidence type="ECO:0000256" key="1">
    <source>
        <dbReference type="ARBA" id="ARBA00008136"/>
    </source>
</evidence>
<keyword evidence="6" id="KW-0238">DNA-binding</keyword>
<accession>A0A316AHY8</accession>
<dbReference type="PANTHER" id="PTHR13604">
    <property type="entry name" value="DC12-RELATED"/>
    <property type="match status" value="1"/>
</dbReference>
<keyword evidence="2 8" id="KW-0645">Protease</keyword>
<dbReference type="PANTHER" id="PTHR13604:SF0">
    <property type="entry name" value="ABASIC SITE PROCESSING PROTEIN HMCES"/>
    <property type="match status" value="1"/>
</dbReference>
<evidence type="ECO:0000256" key="4">
    <source>
        <dbReference type="ARBA" id="ARBA00022801"/>
    </source>
</evidence>
<dbReference type="OrthoDB" id="9782620at2"/>